<gene>
    <name evidence="8" type="ORF">SPI_07299</name>
</gene>
<evidence type="ECO:0000256" key="2">
    <source>
        <dbReference type="ARBA" id="ARBA00023002"/>
    </source>
</evidence>
<evidence type="ECO:0000256" key="6">
    <source>
        <dbReference type="SAM" id="MobiDB-lite"/>
    </source>
</evidence>
<organism evidence="8 9">
    <name type="scientific">Niveomyces insectorum RCEF 264</name>
    <dbReference type="NCBI Taxonomy" id="1081102"/>
    <lineage>
        <taxon>Eukaryota</taxon>
        <taxon>Fungi</taxon>
        <taxon>Dikarya</taxon>
        <taxon>Ascomycota</taxon>
        <taxon>Pezizomycotina</taxon>
        <taxon>Sordariomycetes</taxon>
        <taxon>Hypocreomycetidae</taxon>
        <taxon>Hypocreales</taxon>
        <taxon>Cordycipitaceae</taxon>
        <taxon>Niveomyces</taxon>
    </lineage>
</organism>
<dbReference type="SUPFAM" id="SSF53720">
    <property type="entry name" value="ALDH-like"/>
    <property type="match status" value="1"/>
</dbReference>
<comment type="catalytic activity">
    <reaction evidence="4">
        <text>an aldehyde + NAD(+) + H2O = a carboxylate + NADH + 2 H(+)</text>
        <dbReference type="Rhea" id="RHEA:16185"/>
        <dbReference type="ChEBI" id="CHEBI:15377"/>
        <dbReference type="ChEBI" id="CHEBI:15378"/>
        <dbReference type="ChEBI" id="CHEBI:17478"/>
        <dbReference type="ChEBI" id="CHEBI:29067"/>
        <dbReference type="ChEBI" id="CHEBI:57540"/>
        <dbReference type="ChEBI" id="CHEBI:57945"/>
        <dbReference type="EC" id="1.2.1.3"/>
    </reaction>
</comment>
<protein>
    <recommendedName>
        <fullName evidence="3">aldehyde dehydrogenase (NAD(+))</fullName>
        <ecNumber evidence="3">1.2.1.3</ecNumber>
    </recommendedName>
</protein>
<evidence type="ECO:0000313" key="8">
    <source>
        <dbReference type="EMBL" id="OAA57640.1"/>
    </source>
</evidence>
<name>A0A167QH73_9HYPO</name>
<dbReference type="STRING" id="1081102.A0A167QH73"/>
<dbReference type="Gene3D" id="3.40.309.10">
    <property type="entry name" value="Aldehyde Dehydrogenase, Chain A, domain 2"/>
    <property type="match status" value="1"/>
</dbReference>
<dbReference type="InterPro" id="IPR044086">
    <property type="entry name" value="LUC3-like"/>
</dbReference>
<evidence type="ECO:0000256" key="1">
    <source>
        <dbReference type="ARBA" id="ARBA00009986"/>
    </source>
</evidence>
<dbReference type="Proteomes" id="UP000076874">
    <property type="component" value="Unassembled WGS sequence"/>
</dbReference>
<keyword evidence="5" id="KW-0175">Coiled coil</keyword>
<dbReference type="PANTHER" id="PTHR11699">
    <property type="entry name" value="ALDEHYDE DEHYDROGENASE-RELATED"/>
    <property type="match status" value="1"/>
</dbReference>
<dbReference type="GO" id="GO:0004029">
    <property type="term" value="F:aldehyde dehydrogenase (NAD+) activity"/>
    <property type="evidence" value="ECO:0007669"/>
    <property type="project" value="UniProtKB-EC"/>
</dbReference>
<feature type="compositionally biased region" description="Low complexity" evidence="6">
    <location>
        <begin position="509"/>
        <end position="518"/>
    </location>
</feature>
<dbReference type="EMBL" id="AZHD01000014">
    <property type="protein sequence ID" value="OAA57640.1"/>
    <property type="molecule type" value="Genomic_DNA"/>
</dbReference>
<dbReference type="FunFam" id="3.40.605.10:FF:000007">
    <property type="entry name" value="NAD/NADP-dependent betaine aldehyde dehydrogenase"/>
    <property type="match status" value="1"/>
</dbReference>
<dbReference type="AlphaFoldDB" id="A0A167QH73"/>
<evidence type="ECO:0000256" key="3">
    <source>
        <dbReference type="ARBA" id="ARBA00024226"/>
    </source>
</evidence>
<evidence type="ECO:0000259" key="7">
    <source>
        <dbReference type="Pfam" id="PF00171"/>
    </source>
</evidence>
<evidence type="ECO:0000256" key="5">
    <source>
        <dbReference type="SAM" id="Coils"/>
    </source>
</evidence>
<dbReference type="InterPro" id="IPR016161">
    <property type="entry name" value="Ald_DH/histidinol_DH"/>
</dbReference>
<keyword evidence="2" id="KW-0560">Oxidoreductase</keyword>
<reference evidence="8 9" key="1">
    <citation type="journal article" date="2016" name="Genome Biol. Evol.">
        <title>Divergent and convergent evolution of fungal pathogenicity.</title>
        <authorList>
            <person name="Shang Y."/>
            <person name="Xiao G."/>
            <person name="Zheng P."/>
            <person name="Cen K."/>
            <person name="Zhan S."/>
            <person name="Wang C."/>
        </authorList>
    </citation>
    <scope>NUCLEOTIDE SEQUENCE [LARGE SCALE GENOMIC DNA]</scope>
    <source>
        <strain evidence="8 9">RCEF 264</strain>
    </source>
</reference>
<dbReference type="InterPro" id="IPR016163">
    <property type="entry name" value="Ald_DH_C"/>
</dbReference>
<dbReference type="InterPro" id="IPR015590">
    <property type="entry name" value="Aldehyde_DH_dom"/>
</dbReference>
<dbReference type="InterPro" id="IPR016160">
    <property type="entry name" value="Ald_DH_CS_CYS"/>
</dbReference>
<dbReference type="EC" id="1.2.1.3" evidence="3"/>
<dbReference type="PROSITE" id="PS00070">
    <property type="entry name" value="ALDEHYDE_DEHYDR_CYS"/>
    <property type="match status" value="1"/>
</dbReference>
<feature type="coiled-coil region" evidence="5">
    <location>
        <begin position="82"/>
        <end position="109"/>
    </location>
</feature>
<accession>A0A167QH73</accession>
<comment type="caution">
    <text evidence="8">The sequence shown here is derived from an EMBL/GenBank/DDBJ whole genome shotgun (WGS) entry which is preliminary data.</text>
</comment>
<dbReference type="Pfam" id="PF00171">
    <property type="entry name" value="Aldedh"/>
    <property type="match status" value="1"/>
</dbReference>
<feature type="compositionally biased region" description="Pro residues" evidence="6">
    <location>
        <begin position="519"/>
        <end position="528"/>
    </location>
</feature>
<dbReference type="CDD" id="cd07106">
    <property type="entry name" value="ALDH_AldA-AAD23400"/>
    <property type="match status" value="1"/>
</dbReference>
<comment type="similarity">
    <text evidence="1">Belongs to the aldehyde dehydrogenase family.</text>
</comment>
<keyword evidence="9" id="KW-1185">Reference proteome</keyword>
<dbReference type="Gene3D" id="3.40.605.10">
    <property type="entry name" value="Aldehyde Dehydrogenase, Chain A, domain 1"/>
    <property type="match status" value="1"/>
</dbReference>
<sequence>MALPEYAFYNIINGERRPRAAESGNGAAAANGDAKSTAAVHYSVDPRTEEQLWPCPVATTEDLEDAITAANAAFPAWAQTPVAERQKLLVRIAEQIKAHEEEFTDLLRRETGKSKIVAAVEITNTIDQTMYYSSIALEDEVQYEDDDVRIVATHPPLGVVGAICPWNFPLILCNLKVVSALLTGNCAIVKPSPFTPYVVLRWIELCQDLLPPGVLQAVNGGADLGALMTQHPGIHKISFTGTIATGKRVMASCAQTLKKVTLELAGNDAAIVFADVADEPGRLDAVVAQTVAGSFFNTGQMCVATKRVYVHESIYDAFLEKFVAETNKHYAPAVPAVDAAVDDALPTVFGPVSNKMQFDIVKTILAEAKTTGGGRVVAGGNVREGKGFWMEPTVVAEPSESSLLVKEEQFGPIIPILKWKTDDEVVARANLANAGLGATVYSKDLAKARHMADRLEAGSVWINTNEKPNVRAFFGGFKDSGFGGEMGKQGLLSYAYTKSIHIPKEKKASSAASSSSIPPKQPPSPASSPNPFAALFSCFKRK</sequence>
<evidence type="ECO:0000256" key="4">
    <source>
        <dbReference type="ARBA" id="ARBA00049194"/>
    </source>
</evidence>
<proteinExistence type="inferred from homology"/>
<evidence type="ECO:0000313" key="9">
    <source>
        <dbReference type="Proteomes" id="UP000076874"/>
    </source>
</evidence>
<dbReference type="InterPro" id="IPR016162">
    <property type="entry name" value="Ald_DH_N"/>
</dbReference>
<feature type="domain" description="Aldehyde dehydrogenase" evidence="7">
    <location>
        <begin position="42"/>
        <end position="500"/>
    </location>
</feature>
<dbReference type="OrthoDB" id="310895at2759"/>
<feature type="region of interest" description="Disordered" evidence="6">
    <location>
        <begin position="507"/>
        <end position="530"/>
    </location>
</feature>